<sequence length="23" mass="2836">QERLRGFAKYPHRQDYMDVHSTT</sequence>
<accession>A0A9R1NCT6</accession>
<feature type="non-terminal residue" evidence="1">
    <location>
        <position position="1"/>
    </location>
</feature>
<proteinExistence type="predicted"/>
<dbReference type="AlphaFoldDB" id="A0A9R1NCT6"/>
<name>A0A9R1NCT6_WHEAT</name>
<reference evidence="1" key="1">
    <citation type="journal article" date="2017" name="Gigascience">
        <title>The first near-complete assembly of the hexaploid bread wheat genome, Triticum aestivum.</title>
        <authorList>
            <person name="Zimin A.V."/>
            <person name="Puiu D."/>
            <person name="Hall R."/>
            <person name="Kingan S."/>
            <person name="Clavijo B.J."/>
            <person name="Salzberg S.L."/>
        </authorList>
    </citation>
    <scope>NUCLEOTIDE SEQUENCE</scope>
    <source>
        <tissue evidence="1">Leaf</tissue>
    </source>
</reference>
<dbReference type="EMBL" id="CM022231">
    <property type="protein sequence ID" value="KAF7109049.1"/>
    <property type="molecule type" value="Genomic_DNA"/>
</dbReference>
<dbReference type="Proteomes" id="UP000815260">
    <property type="component" value="Chromosome 7D"/>
</dbReference>
<evidence type="ECO:0000313" key="1">
    <source>
        <dbReference type="EMBL" id="KAF7109049.1"/>
    </source>
</evidence>
<reference evidence="1" key="2">
    <citation type="submission" date="2020-03" db="EMBL/GenBank/DDBJ databases">
        <title>The second near-complete assembly of the hexaploid bread wheat (Triticum aestivum) genome.</title>
        <authorList>
            <person name="Zimin A.V."/>
            <person name="Puiu D."/>
            <person name="Shumante A."/>
            <person name="Alonge M."/>
            <person name="Salzberg S.L."/>
        </authorList>
    </citation>
    <scope>NUCLEOTIDE SEQUENCE</scope>
    <source>
        <tissue evidence="1">Leaf</tissue>
    </source>
</reference>
<comment type="caution">
    <text evidence="1">The sequence shown here is derived from an EMBL/GenBank/DDBJ whole genome shotgun (WGS) entry which is preliminary data.</text>
</comment>
<organism evidence="1">
    <name type="scientific">Triticum aestivum</name>
    <name type="common">Wheat</name>
    <dbReference type="NCBI Taxonomy" id="4565"/>
    <lineage>
        <taxon>Eukaryota</taxon>
        <taxon>Viridiplantae</taxon>
        <taxon>Streptophyta</taxon>
        <taxon>Embryophyta</taxon>
        <taxon>Tracheophyta</taxon>
        <taxon>Spermatophyta</taxon>
        <taxon>Magnoliopsida</taxon>
        <taxon>Liliopsida</taxon>
        <taxon>Poales</taxon>
        <taxon>Poaceae</taxon>
        <taxon>BOP clade</taxon>
        <taxon>Pooideae</taxon>
        <taxon>Triticodae</taxon>
        <taxon>Triticeae</taxon>
        <taxon>Triticinae</taxon>
        <taxon>Triticum</taxon>
    </lineage>
</organism>
<protein>
    <submittedName>
        <fullName evidence="1">Uncharacterized protein</fullName>
    </submittedName>
</protein>
<gene>
    <name evidence="1" type="ORF">CFC21_109372</name>
</gene>
<feature type="non-terminal residue" evidence="1">
    <location>
        <position position="23"/>
    </location>
</feature>